<comment type="similarity">
    <text evidence="1">Belongs to the ROK (NagC/XylR) family.</text>
</comment>
<name>A0A6I5NFE7_9BIFI</name>
<dbReference type="SUPFAM" id="SSF53067">
    <property type="entry name" value="Actin-like ATPase domain"/>
    <property type="match status" value="1"/>
</dbReference>
<accession>A0A6I5NFE7</accession>
<dbReference type="InterPro" id="IPR043129">
    <property type="entry name" value="ATPase_NBD"/>
</dbReference>
<evidence type="ECO:0000256" key="1">
    <source>
        <dbReference type="ARBA" id="ARBA00006479"/>
    </source>
</evidence>
<dbReference type="Gene3D" id="3.30.420.40">
    <property type="match status" value="2"/>
</dbReference>
<reference evidence="2 3" key="1">
    <citation type="submission" date="2019-09" db="EMBL/GenBank/DDBJ databases">
        <title>Phylogenetic characterization of a novel taxon of the genus Bifidobacterium: Bifidobacterium choloepi sp. nov.</title>
        <authorList>
            <person name="Modesto M."/>
            <person name="Satti M."/>
        </authorList>
    </citation>
    <scope>NUCLEOTIDE SEQUENCE [LARGE SCALE GENOMIC DNA]</scope>
    <source>
        <strain evidence="2 3">BRDM6</strain>
    </source>
</reference>
<evidence type="ECO:0000313" key="3">
    <source>
        <dbReference type="Proteomes" id="UP000469292"/>
    </source>
</evidence>
<dbReference type="Proteomes" id="UP000469292">
    <property type="component" value="Unassembled WGS sequence"/>
</dbReference>
<protein>
    <submittedName>
        <fullName evidence="2">ROK family protein</fullName>
    </submittedName>
</protein>
<dbReference type="InterPro" id="IPR000600">
    <property type="entry name" value="ROK"/>
</dbReference>
<proteinExistence type="inferred from homology"/>
<evidence type="ECO:0000313" key="2">
    <source>
        <dbReference type="EMBL" id="NEG70064.1"/>
    </source>
</evidence>
<keyword evidence="3" id="KW-1185">Reference proteome</keyword>
<organism evidence="2 3">
    <name type="scientific">Bifidobacterium choloepi</name>
    <dbReference type="NCBI Taxonomy" id="2614131"/>
    <lineage>
        <taxon>Bacteria</taxon>
        <taxon>Bacillati</taxon>
        <taxon>Actinomycetota</taxon>
        <taxon>Actinomycetes</taxon>
        <taxon>Bifidobacteriales</taxon>
        <taxon>Bifidobacteriaceae</taxon>
        <taxon>Bifidobacterium</taxon>
    </lineage>
</organism>
<dbReference type="Pfam" id="PF00480">
    <property type="entry name" value="ROK"/>
    <property type="match status" value="1"/>
</dbReference>
<sequence>MIVGVDVGGTKIEAVLAGPGGTVLARRRVPARSGADALIDDVTALVKTVADDRLDLVTAVGIGTPGQVNMASGDVRNIVNLDIDHVPLASGVSAGLGGVPVHVENDVNAAALGAAHLLHVDDTAGNEAGGMPPNIVFLNFGTGLAAGVINDGRIYHGYSCSAGEIGHVPIDPNRFDCPCGQRGCLETVCSGSAVARLWPVGVDTAGDGGTGEGDRADGAPTAPMPALIAAARDGDACALRVLGIVTHAIGDALQLVVQTMDPQRIVIGGGMAKTGEPLLDVIREELALRESDCPFLRGLNIANRLVLAPADAPVGALGAALAA</sequence>
<dbReference type="PANTHER" id="PTHR18964:SF149">
    <property type="entry name" value="BIFUNCTIONAL UDP-N-ACETYLGLUCOSAMINE 2-EPIMERASE_N-ACETYLMANNOSAMINE KINASE"/>
    <property type="match status" value="1"/>
</dbReference>
<dbReference type="AlphaFoldDB" id="A0A6I5NFE7"/>
<comment type="caution">
    <text evidence="2">The sequence shown here is derived from an EMBL/GenBank/DDBJ whole genome shotgun (WGS) entry which is preliminary data.</text>
</comment>
<dbReference type="EMBL" id="VYSG01000002">
    <property type="protein sequence ID" value="NEG70064.1"/>
    <property type="molecule type" value="Genomic_DNA"/>
</dbReference>
<dbReference type="RefSeq" id="WP_163227666.1">
    <property type="nucleotide sequence ID" value="NZ_VYSG01000002.1"/>
</dbReference>
<gene>
    <name evidence="2" type="ORF">F6S87_05565</name>
</gene>
<dbReference type="PANTHER" id="PTHR18964">
    <property type="entry name" value="ROK (REPRESSOR, ORF, KINASE) FAMILY"/>
    <property type="match status" value="1"/>
</dbReference>